<evidence type="ECO:0000313" key="3">
    <source>
        <dbReference type="Proteomes" id="UP001164374"/>
    </source>
</evidence>
<reference evidence="2" key="2">
    <citation type="submission" date="2023-02" db="EMBL/GenBank/DDBJ databases">
        <authorList>
            <person name="Lu C.-H."/>
        </authorList>
    </citation>
    <scope>NUCLEOTIDE SEQUENCE</scope>
    <source>
        <strain evidence="2">22TCCZM01-4</strain>
    </source>
</reference>
<keyword evidence="1" id="KW-1133">Transmembrane helix</keyword>
<dbReference type="AlphaFoldDB" id="A0AAE3LBW0"/>
<dbReference type="RefSeq" id="WP_260800135.1">
    <property type="nucleotide sequence ID" value="NZ_JAOCQJ010000004.1"/>
</dbReference>
<accession>A0AAE3LBW0</accession>
<organism evidence="2 3">
    <name type="scientific">Ralstonia mojiangensis</name>
    <dbReference type="NCBI Taxonomy" id="2953895"/>
    <lineage>
        <taxon>Bacteria</taxon>
        <taxon>Pseudomonadati</taxon>
        <taxon>Pseudomonadota</taxon>
        <taxon>Betaproteobacteria</taxon>
        <taxon>Burkholderiales</taxon>
        <taxon>Burkholderiaceae</taxon>
        <taxon>Ralstonia</taxon>
    </lineage>
</organism>
<proteinExistence type="predicted"/>
<keyword evidence="1" id="KW-0472">Membrane</keyword>
<sequence length="158" mass="17433">MATIPSTTSSYVELALVARPMEASVAFRQTGGSARMKKGSGRLLAMFLMGIALFITLAIQWSSYRSRRDLIEDGSISATAAQHPEMKTAFDVLAACLDRAKHGADRPPVTTRACISSVRDKATAIDRPDIVDTFNKMQREIDRKTKEFEAPFPLRLIL</sequence>
<comment type="caution">
    <text evidence="2">The sequence shown here is derived from an EMBL/GenBank/DDBJ whole genome shotgun (WGS) entry which is preliminary data.</text>
</comment>
<dbReference type="Proteomes" id="UP001164374">
    <property type="component" value="Unassembled WGS sequence"/>
</dbReference>
<dbReference type="EMBL" id="JAOCQJ010000004">
    <property type="protein sequence ID" value="MCT7317420.1"/>
    <property type="molecule type" value="Genomic_DNA"/>
</dbReference>
<evidence type="ECO:0000313" key="2">
    <source>
        <dbReference type="EMBL" id="MCT7317420.1"/>
    </source>
</evidence>
<gene>
    <name evidence="2" type="ORF">N5I87_15540</name>
</gene>
<reference evidence="2" key="1">
    <citation type="journal article" date="2023" name="Front. Microbiol.">
        <title>Ralstonia chuxiongensis sp. nov., Ralstonia mojiangensis sp. nov., and Ralstonia soli sp. nov., isolated from tobacco fields, are three novel species in the family Burkholderiaceae.</title>
        <authorList>
            <person name="Lu C.H."/>
            <person name="Zhang Y.Y."/>
            <person name="Jiang N."/>
            <person name="Chen W."/>
            <person name="Shao X."/>
            <person name="Zhao Z.M."/>
            <person name="Lu W.L."/>
            <person name="Hu X."/>
            <person name="Xi Y.X."/>
            <person name="Zou S.Y."/>
            <person name="Wei Q.J."/>
            <person name="Lin Z.L."/>
            <person name="Gong L."/>
            <person name="Gai X.T."/>
            <person name="Zhang L.Q."/>
            <person name="Li J.Y."/>
            <person name="Jin Y."/>
            <person name="Xia Z.Y."/>
        </authorList>
    </citation>
    <scope>NUCLEOTIDE SEQUENCE</scope>
    <source>
        <strain evidence="2">22TCCZM01-4</strain>
    </source>
</reference>
<protein>
    <submittedName>
        <fullName evidence="2">Uncharacterized protein</fullName>
    </submittedName>
</protein>
<name>A0AAE3LBW0_9RALS</name>
<keyword evidence="1" id="KW-0812">Transmembrane</keyword>
<evidence type="ECO:0000256" key="1">
    <source>
        <dbReference type="SAM" id="Phobius"/>
    </source>
</evidence>
<feature type="transmembrane region" description="Helical" evidence="1">
    <location>
        <begin position="43"/>
        <end position="61"/>
    </location>
</feature>